<dbReference type="EMBL" id="CM004482">
    <property type="protein sequence ID" value="OCT63263.1"/>
    <property type="molecule type" value="Genomic_DNA"/>
</dbReference>
<dbReference type="Proteomes" id="UP000694892">
    <property type="component" value="Chromosome 9_10L"/>
</dbReference>
<protein>
    <recommendedName>
        <fullName evidence="3">RRM domain-containing protein</fullName>
    </recommendedName>
</protein>
<evidence type="ECO:0000313" key="2">
    <source>
        <dbReference type="Proteomes" id="UP000694892"/>
    </source>
</evidence>
<name>A0A974BYN5_XENLA</name>
<sequence length="67" mass="7563">MAVESGPSESLLSLNPKLQMDFQQKMHEIRRKRSFLGCFGWADTGNSKGYAHVEFECNEVAKIVADE</sequence>
<dbReference type="AlphaFoldDB" id="A0A974BYN5"/>
<gene>
    <name evidence="1" type="ORF">XELAEV_18044361mg</name>
</gene>
<accession>A0A974BYN5</accession>
<organism evidence="1 2">
    <name type="scientific">Xenopus laevis</name>
    <name type="common">African clawed frog</name>
    <dbReference type="NCBI Taxonomy" id="8355"/>
    <lineage>
        <taxon>Eukaryota</taxon>
        <taxon>Metazoa</taxon>
        <taxon>Chordata</taxon>
        <taxon>Craniata</taxon>
        <taxon>Vertebrata</taxon>
        <taxon>Euteleostomi</taxon>
        <taxon>Amphibia</taxon>
        <taxon>Batrachia</taxon>
        <taxon>Anura</taxon>
        <taxon>Pipoidea</taxon>
        <taxon>Pipidae</taxon>
        <taxon>Xenopodinae</taxon>
        <taxon>Xenopus</taxon>
        <taxon>Xenopus</taxon>
    </lineage>
</organism>
<reference evidence="2" key="1">
    <citation type="journal article" date="2016" name="Nature">
        <title>Genome evolution in the allotetraploid frog Xenopus laevis.</title>
        <authorList>
            <person name="Session A.M."/>
            <person name="Uno Y."/>
            <person name="Kwon T."/>
            <person name="Chapman J.A."/>
            <person name="Toyoda A."/>
            <person name="Takahashi S."/>
            <person name="Fukui A."/>
            <person name="Hikosaka A."/>
            <person name="Suzuki A."/>
            <person name="Kondo M."/>
            <person name="van Heeringen S.J."/>
            <person name="Quigley I."/>
            <person name="Heinz S."/>
            <person name="Ogino H."/>
            <person name="Ochi H."/>
            <person name="Hellsten U."/>
            <person name="Lyons J.B."/>
            <person name="Simakov O."/>
            <person name="Putnam N."/>
            <person name="Stites J."/>
            <person name="Kuroki Y."/>
            <person name="Tanaka T."/>
            <person name="Michiue T."/>
            <person name="Watanabe M."/>
            <person name="Bogdanovic O."/>
            <person name="Lister R."/>
            <person name="Georgiou G."/>
            <person name="Paranjpe S.S."/>
            <person name="van Kruijsbergen I."/>
            <person name="Shu S."/>
            <person name="Carlson J."/>
            <person name="Kinoshita T."/>
            <person name="Ohta Y."/>
            <person name="Mawaribuchi S."/>
            <person name="Jenkins J."/>
            <person name="Grimwood J."/>
            <person name="Schmutz J."/>
            <person name="Mitros T."/>
            <person name="Mozaffari S.V."/>
            <person name="Suzuki Y."/>
            <person name="Haramoto Y."/>
            <person name="Yamamoto T.S."/>
            <person name="Takagi C."/>
            <person name="Heald R."/>
            <person name="Miller K."/>
            <person name="Haudenschild C."/>
            <person name="Kitzman J."/>
            <person name="Nakayama T."/>
            <person name="Izutsu Y."/>
            <person name="Robert J."/>
            <person name="Fortriede J."/>
            <person name="Burns K."/>
            <person name="Lotay V."/>
            <person name="Karimi K."/>
            <person name="Yasuoka Y."/>
            <person name="Dichmann D.S."/>
            <person name="Flajnik M.F."/>
            <person name="Houston D.W."/>
            <person name="Shendure J."/>
            <person name="DuPasquier L."/>
            <person name="Vize P.D."/>
            <person name="Zorn A.M."/>
            <person name="Ito M."/>
            <person name="Marcotte E.M."/>
            <person name="Wallingford J.B."/>
            <person name="Ito Y."/>
            <person name="Asashima M."/>
            <person name="Ueno N."/>
            <person name="Matsuda Y."/>
            <person name="Veenstra G.J."/>
            <person name="Fujiyama A."/>
            <person name="Harland R.M."/>
            <person name="Taira M."/>
            <person name="Rokhsar D.S."/>
        </authorList>
    </citation>
    <scope>NUCLEOTIDE SEQUENCE [LARGE SCALE GENOMIC DNA]</scope>
    <source>
        <strain evidence="2">J</strain>
    </source>
</reference>
<evidence type="ECO:0000313" key="1">
    <source>
        <dbReference type="EMBL" id="OCT63263.1"/>
    </source>
</evidence>
<evidence type="ECO:0008006" key="3">
    <source>
        <dbReference type="Google" id="ProtNLM"/>
    </source>
</evidence>
<proteinExistence type="predicted"/>